<sequence length="961" mass="104714">MAEGADRSEPFPGAQRRVEPLVSIPPIASVDALYETLDLGHPVLGGLEYLDWSAIVSPWSTCEGASGDKSPGAGVETSFEAGASASASASAEHGSEPRPGAAASCAERLSSRSVALDRLRGLELVDLATTALSLARAEESSRQRMENLFEDCESDEDDCTSEQYAQLAESYEAFGTHAEYLLTTEHEATLSARLNTRTGTARKRVGQAITAYVGVPLTLSAILEGRLRFNRWEAIVRRIESLSLPHLRALDVFIVGLDPRYSLGQFTRRVCRFLADLVDKPVLAAKVRSRRTAWVEDLPDGESVGSIRGPTPLVHAWFQEGYALSAAALKRQFANVDVTPIDKTVDSNPDPASDSGSGSGSDSDSGSDSGLSSAADSTAAAGAPSDWSAASDVSSASVPESITPMTAADELPPLGSLAVKDERQIRQMMFDVITGATPRTETVLEEIDDEDGTKTRYRVGIAFSDEASVLRKHASVVVTVPMTTLMGLDDRPGTIAGAPVPADMARMVASSSTVWYRMLTDPTTGRVLDDTALKYEPDRATRIAVRGKWQTCTAPGCSRPALECEIDHGIPFNHHEPELGGRTEPANLHPLCKRHHQAKTEGRLRMRRVTADEIEWIMPVGTTDTTVAPSVDDGGILSAACAPEESPERADARRVVRERVVTDPLTGADAADAVLAGAWQELLAEEAMRERRCAEQAAERSGQYADLEAEWRRAKAWPEQERARLDEWEARLGRQSLDVARRDEKVSRDERLAAMMLADVERRRQDLQALRVEAGRSEADKPEDQPDNDPPEVGSRSTRRARSAPPPKYNESSIAMQTIIPMTTTIFEHERGATSSLHSPLFESRARRVARRDEIEELAATYDEIWQPGENAVRGPRSTGKLPRTASAIADRLATELHDRLADRVPDVVVTFGQIPPVEESPPWREELRRKVASFRRVSAEPRSVPHARSPTADEADPPPF</sequence>
<dbReference type="InterPro" id="IPR003615">
    <property type="entry name" value="HNH_nuc"/>
</dbReference>
<feature type="compositionally biased region" description="Basic and acidic residues" evidence="1">
    <location>
        <begin position="774"/>
        <end position="784"/>
    </location>
</feature>
<feature type="region of interest" description="Disordered" evidence="1">
    <location>
        <begin position="340"/>
        <end position="395"/>
    </location>
</feature>
<dbReference type="AlphaFoldDB" id="A0A2H1L7A5"/>
<protein>
    <recommendedName>
        <fullName evidence="4">HNH nuclease domain-containing protein</fullName>
    </recommendedName>
</protein>
<proteinExistence type="predicted"/>
<feature type="region of interest" description="Disordered" evidence="1">
    <location>
        <begin position="936"/>
        <end position="961"/>
    </location>
</feature>
<evidence type="ECO:0000313" key="3">
    <source>
        <dbReference type="Proteomes" id="UP000234462"/>
    </source>
</evidence>
<dbReference type="EMBL" id="FXZM01000008">
    <property type="protein sequence ID" value="SMY12253.1"/>
    <property type="molecule type" value="Genomic_DNA"/>
</dbReference>
<organism evidence="2 3">
    <name type="scientific">Brevibacterium jeotgali</name>
    <dbReference type="NCBI Taxonomy" id="1262550"/>
    <lineage>
        <taxon>Bacteria</taxon>
        <taxon>Bacillati</taxon>
        <taxon>Actinomycetota</taxon>
        <taxon>Actinomycetes</taxon>
        <taxon>Micrococcales</taxon>
        <taxon>Brevibacteriaceae</taxon>
        <taxon>Brevibacterium</taxon>
    </lineage>
</organism>
<accession>A0A2H1L7A5</accession>
<evidence type="ECO:0000313" key="2">
    <source>
        <dbReference type="EMBL" id="SMY12253.1"/>
    </source>
</evidence>
<feature type="compositionally biased region" description="Low complexity" evidence="1">
    <location>
        <begin position="78"/>
        <end position="92"/>
    </location>
</feature>
<gene>
    <name evidence="2" type="ORF">BJEO58_01847</name>
</gene>
<evidence type="ECO:0008006" key="4">
    <source>
        <dbReference type="Google" id="ProtNLM"/>
    </source>
</evidence>
<dbReference type="CDD" id="cd00085">
    <property type="entry name" value="HNHc"/>
    <property type="match status" value="1"/>
</dbReference>
<feature type="region of interest" description="Disordered" evidence="1">
    <location>
        <begin position="774"/>
        <end position="815"/>
    </location>
</feature>
<dbReference type="Gene3D" id="1.10.30.50">
    <property type="match status" value="1"/>
</dbReference>
<name>A0A2H1L7A5_9MICO</name>
<dbReference type="Proteomes" id="UP000234462">
    <property type="component" value="Unassembled WGS sequence"/>
</dbReference>
<feature type="region of interest" description="Disordered" evidence="1">
    <location>
        <begin position="63"/>
        <end position="104"/>
    </location>
</feature>
<evidence type="ECO:0000256" key="1">
    <source>
        <dbReference type="SAM" id="MobiDB-lite"/>
    </source>
</evidence>
<feature type="compositionally biased region" description="Low complexity" evidence="1">
    <location>
        <begin position="346"/>
        <end position="395"/>
    </location>
</feature>
<keyword evidence="3" id="KW-1185">Reference proteome</keyword>
<reference evidence="3" key="1">
    <citation type="submission" date="2017-03" db="EMBL/GenBank/DDBJ databases">
        <authorList>
            <person name="Monnet C."/>
        </authorList>
    </citation>
    <scope>NUCLEOTIDE SEQUENCE [LARGE SCALE GENOMIC DNA]</scope>
    <source>
        <strain evidence="3">SJ5-8</strain>
    </source>
</reference>